<dbReference type="GO" id="GO:0016987">
    <property type="term" value="F:sigma factor activity"/>
    <property type="evidence" value="ECO:0007669"/>
    <property type="project" value="UniProtKB-KW"/>
</dbReference>
<dbReference type="SUPFAM" id="SSF88946">
    <property type="entry name" value="Sigma2 domain of RNA polymerase sigma factors"/>
    <property type="match status" value="1"/>
</dbReference>
<evidence type="ECO:0000256" key="3">
    <source>
        <dbReference type="ARBA" id="ARBA00023082"/>
    </source>
</evidence>
<reference evidence="7" key="1">
    <citation type="journal article" date="2014" name="Int. J. Syst. Evol. Microbiol.">
        <title>Complete genome sequence of Corynebacterium casei LMG S-19264T (=DSM 44701T), isolated from a smear-ripened cheese.</title>
        <authorList>
            <consortium name="US DOE Joint Genome Institute (JGI-PGF)"/>
            <person name="Walter F."/>
            <person name="Albersmeier A."/>
            <person name="Kalinowski J."/>
            <person name="Ruckert C."/>
        </authorList>
    </citation>
    <scope>NUCLEOTIDE SEQUENCE</scope>
    <source>
        <strain evidence="7">CGMCC 1.12408</strain>
    </source>
</reference>
<keyword evidence="8" id="KW-1185">Reference proteome</keyword>
<reference evidence="7" key="2">
    <citation type="submission" date="2020-09" db="EMBL/GenBank/DDBJ databases">
        <authorList>
            <person name="Sun Q."/>
            <person name="Zhou Y."/>
        </authorList>
    </citation>
    <scope>NUCLEOTIDE SEQUENCE</scope>
    <source>
        <strain evidence="7">CGMCC 1.12408</strain>
    </source>
</reference>
<keyword evidence="3" id="KW-0731">Sigma factor</keyword>
<gene>
    <name evidence="7" type="ORF">GCM10008025_15270</name>
</gene>
<organism evidence="7 8">
    <name type="scientific">Ornithinibacillus halotolerans</name>
    <dbReference type="NCBI Taxonomy" id="1274357"/>
    <lineage>
        <taxon>Bacteria</taxon>
        <taxon>Bacillati</taxon>
        <taxon>Bacillota</taxon>
        <taxon>Bacilli</taxon>
        <taxon>Bacillales</taxon>
        <taxon>Bacillaceae</taxon>
        <taxon>Ornithinibacillus</taxon>
    </lineage>
</organism>
<evidence type="ECO:0000256" key="1">
    <source>
        <dbReference type="ARBA" id="ARBA00010641"/>
    </source>
</evidence>
<feature type="domain" description="RNA polymerase sigma factor 70 region 4 type 2" evidence="6">
    <location>
        <begin position="110"/>
        <end position="163"/>
    </location>
</feature>
<dbReference type="PANTHER" id="PTHR43133">
    <property type="entry name" value="RNA POLYMERASE ECF-TYPE SIGMA FACTO"/>
    <property type="match status" value="1"/>
</dbReference>
<dbReference type="Gene3D" id="1.10.1740.10">
    <property type="match status" value="1"/>
</dbReference>
<dbReference type="GO" id="GO:0003677">
    <property type="term" value="F:DNA binding"/>
    <property type="evidence" value="ECO:0007669"/>
    <property type="project" value="InterPro"/>
</dbReference>
<dbReference type="InterPro" id="IPR007627">
    <property type="entry name" value="RNA_pol_sigma70_r2"/>
</dbReference>
<dbReference type="EMBL" id="BMEY01000006">
    <property type="protein sequence ID" value="GGA72423.1"/>
    <property type="molecule type" value="Genomic_DNA"/>
</dbReference>
<dbReference type="Gene3D" id="1.10.10.10">
    <property type="entry name" value="Winged helix-like DNA-binding domain superfamily/Winged helix DNA-binding domain"/>
    <property type="match status" value="1"/>
</dbReference>
<dbReference type="InterPro" id="IPR014284">
    <property type="entry name" value="RNA_pol_sigma-70_dom"/>
</dbReference>
<dbReference type="Pfam" id="PF04542">
    <property type="entry name" value="Sigma70_r2"/>
    <property type="match status" value="1"/>
</dbReference>
<dbReference type="InterPro" id="IPR013325">
    <property type="entry name" value="RNA_pol_sigma_r2"/>
</dbReference>
<dbReference type="CDD" id="cd06171">
    <property type="entry name" value="Sigma70_r4"/>
    <property type="match status" value="1"/>
</dbReference>
<keyword evidence="2" id="KW-0805">Transcription regulation</keyword>
<dbReference type="AlphaFoldDB" id="A0A916W6W4"/>
<name>A0A916W6W4_9BACI</name>
<protein>
    <recommendedName>
        <fullName evidence="9">RNA polymerase sigma-70 factor (ECF subfamily)</fullName>
    </recommendedName>
</protein>
<dbReference type="InterPro" id="IPR036388">
    <property type="entry name" value="WH-like_DNA-bd_sf"/>
</dbReference>
<dbReference type="RefSeq" id="WP_188384079.1">
    <property type="nucleotide sequence ID" value="NZ_BMEY01000006.1"/>
</dbReference>
<evidence type="ECO:0000256" key="2">
    <source>
        <dbReference type="ARBA" id="ARBA00023015"/>
    </source>
</evidence>
<evidence type="ECO:0000259" key="5">
    <source>
        <dbReference type="Pfam" id="PF04542"/>
    </source>
</evidence>
<feature type="domain" description="RNA polymerase sigma-70 region 2" evidence="5">
    <location>
        <begin position="14"/>
        <end position="80"/>
    </location>
</feature>
<sequence>MQRGFKIQGKVTELYDEYHVLIFKYILKMTKDVQLAEDLTHDTFLKLFDYLLDGKEIDYPKTFIYRMARNVTIDYLRKKNPLSKWKDMFWNTSWYSPSVEKIVEIRQDSLELLELISMLRPPSYRDVVILRKVEGFSIRETAEILNWSESKVRVTLSRAMKKLEEKIHKGGVLSEQE</sequence>
<dbReference type="NCBIfam" id="TIGR02937">
    <property type="entry name" value="sigma70-ECF"/>
    <property type="match status" value="1"/>
</dbReference>
<comment type="caution">
    <text evidence="7">The sequence shown here is derived from an EMBL/GenBank/DDBJ whole genome shotgun (WGS) entry which is preliminary data.</text>
</comment>
<dbReference type="GO" id="GO:0006352">
    <property type="term" value="P:DNA-templated transcription initiation"/>
    <property type="evidence" value="ECO:0007669"/>
    <property type="project" value="InterPro"/>
</dbReference>
<dbReference type="Proteomes" id="UP000613512">
    <property type="component" value="Unassembled WGS sequence"/>
</dbReference>
<evidence type="ECO:0000313" key="7">
    <source>
        <dbReference type="EMBL" id="GGA72423.1"/>
    </source>
</evidence>
<dbReference type="InterPro" id="IPR039425">
    <property type="entry name" value="RNA_pol_sigma-70-like"/>
</dbReference>
<dbReference type="PANTHER" id="PTHR43133:SF60">
    <property type="entry name" value="RNA POLYMERASE SIGMA FACTOR SIGV"/>
    <property type="match status" value="1"/>
</dbReference>
<accession>A0A916W6W4</accession>
<evidence type="ECO:0008006" key="9">
    <source>
        <dbReference type="Google" id="ProtNLM"/>
    </source>
</evidence>
<dbReference type="SUPFAM" id="SSF88659">
    <property type="entry name" value="Sigma3 and sigma4 domains of RNA polymerase sigma factors"/>
    <property type="match status" value="1"/>
</dbReference>
<evidence type="ECO:0000313" key="8">
    <source>
        <dbReference type="Proteomes" id="UP000613512"/>
    </source>
</evidence>
<dbReference type="InterPro" id="IPR013324">
    <property type="entry name" value="RNA_pol_sigma_r3/r4-like"/>
</dbReference>
<keyword evidence="4" id="KW-0804">Transcription</keyword>
<dbReference type="InterPro" id="IPR013249">
    <property type="entry name" value="RNA_pol_sigma70_r4_t2"/>
</dbReference>
<dbReference type="Pfam" id="PF08281">
    <property type="entry name" value="Sigma70_r4_2"/>
    <property type="match status" value="1"/>
</dbReference>
<evidence type="ECO:0000256" key="4">
    <source>
        <dbReference type="ARBA" id="ARBA00023163"/>
    </source>
</evidence>
<evidence type="ECO:0000259" key="6">
    <source>
        <dbReference type="Pfam" id="PF08281"/>
    </source>
</evidence>
<proteinExistence type="inferred from homology"/>
<comment type="similarity">
    <text evidence="1">Belongs to the sigma-70 factor family. ECF subfamily.</text>
</comment>